<dbReference type="eggNOG" id="ENOG5033KY9">
    <property type="taxonomic scope" value="Bacteria"/>
</dbReference>
<evidence type="ECO:0000256" key="1">
    <source>
        <dbReference type="SAM" id="MobiDB-lite"/>
    </source>
</evidence>
<reference evidence="2 3" key="1">
    <citation type="submission" date="2016-10" db="EMBL/GenBank/DDBJ databases">
        <authorList>
            <person name="de Groot N.N."/>
        </authorList>
    </citation>
    <scope>NUCLEOTIDE SEQUENCE [LARGE SCALE GENOMIC DNA]</scope>
    <source>
        <strain evidence="2 3">DSM 44149</strain>
    </source>
</reference>
<evidence type="ECO:0000313" key="3">
    <source>
        <dbReference type="Proteomes" id="UP000183376"/>
    </source>
</evidence>
<feature type="compositionally biased region" description="Pro residues" evidence="1">
    <location>
        <begin position="30"/>
        <end position="40"/>
    </location>
</feature>
<feature type="region of interest" description="Disordered" evidence="1">
    <location>
        <begin position="1"/>
        <end position="44"/>
    </location>
</feature>
<organism evidence="2 3">
    <name type="scientific">Allokutzneria albata</name>
    <name type="common">Kibdelosporangium albatum</name>
    <dbReference type="NCBI Taxonomy" id="211114"/>
    <lineage>
        <taxon>Bacteria</taxon>
        <taxon>Bacillati</taxon>
        <taxon>Actinomycetota</taxon>
        <taxon>Actinomycetes</taxon>
        <taxon>Pseudonocardiales</taxon>
        <taxon>Pseudonocardiaceae</taxon>
        <taxon>Allokutzneria</taxon>
    </lineage>
</organism>
<keyword evidence="3" id="KW-1185">Reference proteome</keyword>
<protein>
    <submittedName>
        <fullName evidence="2">Uncharacterized protein</fullName>
    </submittedName>
</protein>
<dbReference type="OrthoDB" id="3692129at2"/>
<dbReference type="Proteomes" id="UP000183376">
    <property type="component" value="Chromosome I"/>
</dbReference>
<accession>A0A1G9X8Q1</accession>
<name>A0A1G9X8Q1_ALLAB</name>
<gene>
    <name evidence="2" type="ORF">SAMN04489726_4039</name>
</gene>
<dbReference type="AlphaFoldDB" id="A0A1G9X8Q1"/>
<dbReference type="STRING" id="211114.SAMN04489726_4039"/>
<dbReference type="RefSeq" id="WP_156051095.1">
    <property type="nucleotide sequence ID" value="NZ_JOEF01000013.1"/>
</dbReference>
<dbReference type="EMBL" id="LT629701">
    <property type="protein sequence ID" value="SDM92703.1"/>
    <property type="molecule type" value="Genomic_DNA"/>
</dbReference>
<sequence>MTRVEPAEWDTSPLTEAAPAPRPRAEAPVAEPPAQDPPSPADRLAGLVADRSRKGWLIKGGALAGVALLSGTLWSATDRTVTGTASLPPDPPQLVYEEHVQVKDEDCAAHAYDDTQKFFQKNPCKNMVRRLFATKAKDGAPVVVSLAVVEMHTPQAAAELEKLTSSNNTGNVNDLIRENHNVPGGPARFNEAGYASEVQGKKVLIAESEFYAYSRKDVDLLREVSKDTLRLVNEG</sequence>
<evidence type="ECO:0000313" key="2">
    <source>
        <dbReference type="EMBL" id="SDM92703.1"/>
    </source>
</evidence>
<proteinExistence type="predicted"/>